<organism evidence="2 3">
    <name type="scientific">Rhizocola hellebori</name>
    <dbReference type="NCBI Taxonomy" id="1392758"/>
    <lineage>
        <taxon>Bacteria</taxon>
        <taxon>Bacillati</taxon>
        <taxon>Actinomycetota</taxon>
        <taxon>Actinomycetes</taxon>
        <taxon>Micromonosporales</taxon>
        <taxon>Micromonosporaceae</taxon>
        <taxon>Rhizocola</taxon>
    </lineage>
</organism>
<evidence type="ECO:0000313" key="2">
    <source>
        <dbReference type="EMBL" id="GIH02357.1"/>
    </source>
</evidence>
<sequence length="259" mass="26798">MAGLVSIAAVVTGSAVAEPQVLVVLQMNLCASGFAGCYTGRSVQQAATLIRTYAPDVVTVNEICRNDIAALQAALRAASPGATVAGAFQAVPAGRTGRATQCRDGQDYGIGVVARFAHPTQTPEFHGSPYPMQSSGHPEQRVWLCVRAQGRFVVCTTHLALDASTASAQCGYLLGTAVPSLRAGPAKPVGAVISGDFNLPYDGNAGLRGCTPPGYLSRTDGGLQHMLATTDFTVLASTRIDMAGTTDHPALLSTVVRRL</sequence>
<dbReference type="Pfam" id="PF03372">
    <property type="entry name" value="Exo_endo_phos"/>
    <property type="match status" value="1"/>
</dbReference>
<evidence type="ECO:0000313" key="3">
    <source>
        <dbReference type="Proteomes" id="UP000612899"/>
    </source>
</evidence>
<gene>
    <name evidence="2" type="ORF">Rhe02_04240</name>
</gene>
<reference evidence="2" key="1">
    <citation type="submission" date="2021-01" db="EMBL/GenBank/DDBJ databases">
        <title>Whole genome shotgun sequence of Rhizocola hellebori NBRC 109834.</title>
        <authorList>
            <person name="Komaki H."/>
            <person name="Tamura T."/>
        </authorList>
    </citation>
    <scope>NUCLEOTIDE SEQUENCE</scope>
    <source>
        <strain evidence="2">NBRC 109834</strain>
    </source>
</reference>
<dbReference type="SUPFAM" id="SSF56219">
    <property type="entry name" value="DNase I-like"/>
    <property type="match status" value="1"/>
</dbReference>
<dbReference type="Proteomes" id="UP000612899">
    <property type="component" value="Unassembled WGS sequence"/>
</dbReference>
<dbReference type="GO" id="GO:0003824">
    <property type="term" value="F:catalytic activity"/>
    <property type="evidence" value="ECO:0007669"/>
    <property type="project" value="InterPro"/>
</dbReference>
<keyword evidence="3" id="KW-1185">Reference proteome</keyword>
<dbReference type="EMBL" id="BONY01000002">
    <property type="protein sequence ID" value="GIH02357.1"/>
    <property type="molecule type" value="Genomic_DNA"/>
</dbReference>
<dbReference type="Gene3D" id="3.60.10.10">
    <property type="entry name" value="Endonuclease/exonuclease/phosphatase"/>
    <property type="match status" value="1"/>
</dbReference>
<comment type="caution">
    <text evidence="2">The sequence shown here is derived from an EMBL/GenBank/DDBJ whole genome shotgun (WGS) entry which is preliminary data.</text>
</comment>
<protein>
    <recommendedName>
        <fullName evidence="1">Endonuclease/exonuclease/phosphatase domain-containing protein</fullName>
    </recommendedName>
</protein>
<dbReference type="InterPro" id="IPR005135">
    <property type="entry name" value="Endo/exonuclease/phosphatase"/>
</dbReference>
<feature type="domain" description="Endonuclease/exonuclease/phosphatase" evidence="1">
    <location>
        <begin position="44"/>
        <end position="248"/>
    </location>
</feature>
<name>A0A8J3Q2R3_9ACTN</name>
<accession>A0A8J3Q2R3</accession>
<proteinExistence type="predicted"/>
<evidence type="ECO:0000259" key="1">
    <source>
        <dbReference type="Pfam" id="PF03372"/>
    </source>
</evidence>
<dbReference type="AlphaFoldDB" id="A0A8J3Q2R3"/>
<dbReference type="InterPro" id="IPR036691">
    <property type="entry name" value="Endo/exonu/phosph_ase_sf"/>
</dbReference>